<sequence>MAGKLAVPLESLVDKLIAASVVVYPSQRVAAVRGDPADNRILEAALESGAVCIISGDKHLLKLGRFQGIFIVSPRVFLQRFANGLPFDV</sequence>
<protein>
    <recommendedName>
        <fullName evidence="1">PIN domain-containing protein</fullName>
    </recommendedName>
</protein>
<name>A0A1F6F0B3_9BACT</name>
<dbReference type="STRING" id="1798512.A3A39_01885"/>
<dbReference type="Pfam" id="PF13470">
    <property type="entry name" value="PIN_3"/>
    <property type="match status" value="1"/>
</dbReference>
<dbReference type="AlphaFoldDB" id="A0A1F6F0B3"/>
<accession>A0A1F6F0B3</accession>
<dbReference type="Proteomes" id="UP000177372">
    <property type="component" value="Unassembled WGS sequence"/>
</dbReference>
<evidence type="ECO:0000313" key="3">
    <source>
        <dbReference type="Proteomes" id="UP000177372"/>
    </source>
</evidence>
<feature type="domain" description="PIN" evidence="1">
    <location>
        <begin position="11"/>
        <end position="59"/>
    </location>
</feature>
<comment type="caution">
    <text evidence="2">The sequence shown here is derived from an EMBL/GenBank/DDBJ whole genome shotgun (WGS) entry which is preliminary data.</text>
</comment>
<evidence type="ECO:0000313" key="2">
    <source>
        <dbReference type="EMBL" id="OGG79300.1"/>
    </source>
</evidence>
<evidence type="ECO:0000259" key="1">
    <source>
        <dbReference type="Pfam" id="PF13470"/>
    </source>
</evidence>
<dbReference type="EMBL" id="MFLZ01000032">
    <property type="protein sequence ID" value="OGG79300.1"/>
    <property type="molecule type" value="Genomic_DNA"/>
</dbReference>
<dbReference type="InterPro" id="IPR002716">
    <property type="entry name" value="PIN_dom"/>
</dbReference>
<gene>
    <name evidence="2" type="ORF">A3A39_01885</name>
</gene>
<reference evidence="2 3" key="1">
    <citation type="journal article" date="2016" name="Nat. Commun.">
        <title>Thousands of microbial genomes shed light on interconnected biogeochemical processes in an aquifer system.</title>
        <authorList>
            <person name="Anantharaman K."/>
            <person name="Brown C.T."/>
            <person name="Hug L.A."/>
            <person name="Sharon I."/>
            <person name="Castelle C.J."/>
            <person name="Probst A.J."/>
            <person name="Thomas B.C."/>
            <person name="Singh A."/>
            <person name="Wilkins M.J."/>
            <person name="Karaoz U."/>
            <person name="Brodie E.L."/>
            <person name="Williams K.H."/>
            <person name="Hubbard S.S."/>
            <person name="Banfield J.F."/>
        </authorList>
    </citation>
    <scope>NUCLEOTIDE SEQUENCE [LARGE SCALE GENOMIC DNA]</scope>
</reference>
<organism evidence="2 3">
    <name type="scientific">Candidatus Kaiserbacteria bacterium RIFCSPLOWO2_01_FULL_54_13</name>
    <dbReference type="NCBI Taxonomy" id="1798512"/>
    <lineage>
        <taxon>Bacteria</taxon>
        <taxon>Candidatus Kaiseribacteriota</taxon>
    </lineage>
</organism>
<proteinExistence type="predicted"/>